<dbReference type="AlphaFoldDB" id="A0A7W8LHL2"/>
<dbReference type="SUPFAM" id="SSF54909">
    <property type="entry name" value="Dimeric alpha+beta barrel"/>
    <property type="match status" value="1"/>
</dbReference>
<reference evidence="5 7" key="2">
    <citation type="submission" date="2020-08" db="EMBL/GenBank/DDBJ databases">
        <title>Genomic Encyclopedia of Type Strains, Phase IV (KMG-V): Genome sequencing to study the core and pangenomes of soil and plant-associated prokaryotes.</title>
        <authorList>
            <person name="Whitman W."/>
        </authorList>
    </citation>
    <scope>NUCLEOTIDE SEQUENCE [LARGE SCALE GENOMIC DNA]</scope>
    <source>
        <strain evidence="5 7">JPY162</strain>
    </source>
</reference>
<evidence type="ECO:0000256" key="2">
    <source>
        <dbReference type="ARBA" id="ARBA00023125"/>
    </source>
</evidence>
<reference evidence="6 8" key="1">
    <citation type="submission" date="2019-08" db="EMBL/GenBank/DDBJ databases">
        <title>Paraburkholderia simonii sp. nov. and P. youngii sp. nov. Brazilian and Mexican Mimosa-associated rhizobia.</title>
        <authorList>
            <person name="Mavima L."/>
            <person name="Beukes C.W."/>
            <person name="Palmer M."/>
            <person name="De Meyer S.E."/>
            <person name="James E.K."/>
            <person name="Maluk M."/>
            <person name="Avontuur J.R."/>
            <person name="Chan W.Y."/>
            <person name="Venter S.N."/>
            <person name="Steenkamp E.T."/>
        </authorList>
    </citation>
    <scope>NUCLEOTIDE SEQUENCE [LARGE SCALE GENOMIC DNA]</scope>
    <source>
        <strain evidence="6 8">JPY454</strain>
    </source>
</reference>
<dbReference type="Pfam" id="PF01037">
    <property type="entry name" value="AsnC_trans_reg"/>
    <property type="match status" value="1"/>
</dbReference>
<evidence type="ECO:0000259" key="4">
    <source>
        <dbReference type="PROSITE" id="PS50956"/>
    </source>
</evidence>
<accession>A0A7W8LHL2</accession>
<keyword evidence="3" id="KW-0804">Transcription</keyword>
<keyword evidence="8" id="KW-1185">Reference proteome</keyword>
<dbReference type="InterPro" id="IPR011008">
    <property type="entry name" value="Dimeric_a/b-barrel"/>
</dbReference>
<dbReference type="InterPro" id="IPR019887">
    <property type="entry name" value="Tscrpt_reg_AsnC/Lrp_C"/>
</dbReference>
<dbReference type="InterPro" id="IPR019888">
    <property type="entry name" value="Tscrpt_reg_AsnC-like"/>
</dbReference>
<gene>
    <name evidence="6" type="ORF">FSB64_36720</name>
    <name evidence="5" type="ORF">HDG41_007870</name>
</gene>
<sequence length="162" mass="18620">MKKSTDHKTELDTFDLKLLGAVQENNQLTAQQLSERVNLSSMSCLRRLKRLREAKVIVKDVSVVDPSRVGKSMTMLALVSLERERADMIDDFKRAVMQAPEIIQCHYVTGDVDFVMMISASSMPDYENFTRHFFFGNNNVRRFNTLVVMNQLKFAMPIPLDL</sequence>
<evidence type="ECO:0000256" key="3">
    <source>
        <dbReference type="ARBA" id="ARBA00023163"/>
    </source>
</evidence>
<dbReference type="Pfam" id="PF13412">
    <property type="entry name" value="HTH_24"/>
    <property type="match status" value="1"/>
</dbReference>
<organism evidence="5 7">
    <name type="scientific">Paraburkholderia youngii</name>
    <dbReference type="NCBI Taxonomy" id="2782701"/>
    <lineage>
        <taxon>Bacteria</taxon>
        <taxon>Pseudomonadati</taxon>
        <taxon>Pseudomonadota</taxon>
        <taxon>Betaproteobacteria</taxon>
        <taxon>Burkholderiales</taxon>
        <taxon>Burkholderiaceae</taxon>
        <taxon>Paraburkholderia</taxon>
    </lineage>
</organism>
<name>A0A7W8LHL2_9BURK</name>
<dbReference type="Proteomes" id="UP000592820">
    <property type="component" value="Unassembled WGS sequence"/>
</dbReference>
<proteinExistence type="predicted"/>
<keyword evidence="2" id="KW-0238">DNA-binding</keyword>
<evidence type="ECO:0000313" key="5">
    <source>
        <dbReference type="EMBL" id="MBB5405774.1"/>
    </source>
</evidence>
<dbReference type="SMART" id="SM00344">
    <property type="entry name" value="HTH_ASNC"/>
    <property type="match status" value="1"/>
</dbReference>
<dbReference type="GO" id="GO:0043200">
    <property type="term" value="P:response to amino acid"/>
    <property type="evidence" value="ECO:0007669"/>
    <property type="project" value="TreeGrafter"/>
</dbReference>
<keyword evidence="1" id="KW-0805">Transcription regulation</keyword>
<dbReference type="PANTHER" id="PTHR30154">
    <property type="entry name" value="LEUCINE-RESPONSIVE REGULATORY PROTEIN"/>
    <property type="match status" value="1"/>
</dbReference>
<dbReference type="Proteomes" id="UP000821598">
    <property type="component" value="Unassembled WGS sequence"/>
</dbReference>
<dbReference type="PRINTS" id="PR00033">
    <property type="entry name" value="HTHASNC"/>
</dbReference>
<dbReference type="PANTHER" id="PTHR30154:SF34">
    <property type="entry name" value="TRANSCRIPTIONAL REGULATOR AZLB"/>
    <property type="match status" value="1"/>
</dbReference>
<evidence type="ECO:0000313" key="8">
    <source>
        <dbReference type="Proteomes" id="UP000821598"/>
    </source>
</evidence>
<dbReference type="EMBL" id="JACHDE010000042">
    <property type="protein sequence ID" value="MBB5405774.1"/>
    <property type="molecule type" value="Genomic_DNA"/>
</dbReference>
<evidence type="ECO:0000313" key="7">
    <source>
        <dbReference type="Proteomes" id="UP000592820"/>
    </source>
</evidence>
<dbReference type="EMBL" id="VOMC01000066">
    <property type="protein sequence ID" value="NVI09156.1"/>
    <property type="molecule type" value="Genomic_DNA"/>
</dbReference>
<dbReference type="Gene3D" id="3.30.70.920">
    <property type="match status" value="1"/>
</dbReference>
<dbReference type="InterPro" id="IPR036388">
    <property type="entry name" value="WH-like_DNA-bd_sf"/>
</dbReference>
<protein>
    <submittedName>
        <fullName evidence="5">Lrp/AsnC family leucine-responsive transcriptional regulator</fullName>
    </submittedName>
    <submittedName>
        <fullName evidence="6">Lrp/AsnC family transcriptional regulator</fullName>
    </submittedName>
</protein>
<dbReference type="PROSITE" id="PS50956">
    <property type="entry name" value="HTH_ASNC_2"/>
    <property type="match status" value="1"/>
</dbReference>
<dbReference type="GO" id="GO:0043565">
    <property type="term" value="F:sequence-specific DNA binding"/>
    <property type="evidence" value="ECO:0007669"/>
    <property type="project" value="InterPro"/>
</dbReference>
<feature type="domain" description="HTH asnC-type" evidence="4">
    <location>
        <begin position="11"/>
        <end position="72"/>
    </location>
</feature>
<evidence type="ECO:0000313" key="6">
    <source>
        <dbReference type="EMBL" id="NVI09156.1"/>
    </source>
</evidence>
<dbReference type="InterPro" id="IPR000485">
    <property type="entry name" value="AsnC-type_HTH_dom"/>
</dbReference>
<dbReference type="SUPFAM" id="SSF46785">
    <property type="entry name" value="Winged helix' DNA-binding domain"/>
    <property type="match status" value="1"/>
</dbReference>
<evidence type="ECO:0000256" key="1">
    <source>
        <dbReference type="ARBA" id="ARBA00023015"/>
    </source>
</evidence>
<dbReference type="RefSeq" id="WP_176124932.1">
    <property type="nucleotide sequence ID" value="NZ_JACHDE010000042.1"/>
</dbReference>
<dbReference type="Gene3D" id="1.10.10.10">
    <property type="entry name" value="Winged helix-like DNA-binding domain superfamily/Winged helix DNA-binding domain"/>
    <property type="match status" value="1"/>
</dbReference>
<dbReference type="InterPro" id="IPR036390">
    <property type="entry name" value="WH_DNA-bd_sf"/>
</dbReference>
<comment type="caution">
    <text evidence="5">The sequence shown here is derived from an EMBL/GenBank/DDBJ whole genome shotgun (WGS) entry which is preliminary data.</text>
</comment>
<dbReference type="GO" id="GO:0005829">
    <property type="term" value="C:cytosol"/>
    <property type="evidence" value="ECO:0007669"/>
    <property type="project" value="TreeGrafter"/>
</dbReference>